<dbReference type="Proteomes" id="UP000779508">
    <property type="component" value="Unassembled WGS sequence"/>
</dbReference>
<dbReference type="PANTHER" id="PTHR11851:SF134">
    <property type="entry name" value="ZINC-DEPENDENT PROTEASE"/>
    <property type="match status" value="1"/>
</dbReference>
<organism evidence="3 4">
    <name type="scientific">Alkaliphilus flagellatus</name>
    <dbReference type="NCBI Taxonomy" id="2841507"/>
    <lineage>
        <taxon>Bacteria</taxon>
        <taxon>Bacillati</taxon>
        <taxon>Bacillota</taxon>
        <taxon>Clostridia</taxon>
        <taxon>Peptostreptococcales</taxon>
        <taxon>Natronincolaceae</taxon>
        <taxon>Alkaliphilus</taxon>
    </lineage>
</organism>
<evidence type="ECO:0000313" key="3">
    <source>
        <dbReference type="EMBL" id="MBU5677284.1"/>
    </source>
</evidence>
<dbReference type="RefSeq" id="WP_216417936.1">
    <property type="nucleotide sequence ID" value="NZ_JAHLQK010000005.1"/>
</dbReference>
<dbReference type="InterPro" id="IPR007863">
    <property type="entry name" value="Peptidase_M16_C"/>
</dbReference>
<proteinExistence type="predicted"/>
<evidence type="ECO:0000313" key="4">
    <source>
        <dbReference type="Proteomes" id="UP000779508"/>
    </source>
</evidence>
<dbReference type="InterPro" id="IPR050361">
    <property type="entry name" value="MPP/UQCRC_Complex"/>
</dbReference>
<gene>
    <name evidence="3" type="ORF">KQI88_12755</name>
</gene>
<name>A0ABS6G525_9FIRM</name>
<dbReference type="InterPro" id="IPR011765">
    <property type="entry name" value="Pept_M16_N"/>
</dbReference>
<dbReference type="Pfam" id="PF00675">
    <property type="entry name" value="Peptidase_M16"/>
    <property type="match status" value="1"/>
</dbReference>
<dbReference type="NCBIfam" id="NF047421">
    <property type="entry name" value="YfmH_fam"/>
    <property type="match status" value="1"/>
</dbReference>
<protein>
    <submittedName>
        <fullName evidence="3">Insulinase family protein</fullName>
    </submittedName>
</protein>
<dbReference type="PANTHER" id="PTHR11851">
    <property type="entry name" value="METALLOPROTEASE"/>
    <property type="match status" value="1"/>
</dbReference>
<comment type="caution">
    <text evidence="3">The sequence shown here is derived from an EMBL/GenBank/DDBJ whole genome shotgun (WGS) entry which is preliminary data.</text>
</comment>
<evidence type="ECO:0000259" key="1">
    <source>
        <dbReference type="Pfam" id="PF00675"/>
    </source>
</evidence>
<reference evidence="3 4" key="1">
    <citation type="submission" date="2021-06" db="EMBL/GenBank/DDBJ databases">
        <authorList>
            <person name="Sun Q."/>
            <person name="Li D."/>
        </authorList>
    </citation>
    <scope>NUCLEOTIDE SEQUENCE [LARGE SCALE GENOMIC DNA]</scope>
    <source>
        <strain evidence="3 4">MSJ-5</strain>
    </source>
</reference>
<dbReference type="EMBL" id="JAHLQK010000005">
    <property type="protein sequence ID" value="MBU5677284.1"/>
    <property type="molecule type" value="Genomic_DNA"/>
</dbReference>
<sequence length="430" mass="50370">MEIIEHRGNLIKEIVYEKKLNNGLKIFYMPKKGYTKQYAMFATNFGSNELKFKTNKEDNVYEVPEGIAHFLEHKMFEEPEGNVFDKFAARGANVNAYTNFNITAYYFTSTDHFYENLKDLISFVQSPYFTKENVEKEKGIIAQEIKMYDDNPEWKVYFNLLKAMYREHTVKNEIAGTVESVNKITKEDLYNCYNTFYHPSNMAVFIVGDLDKDKVFKTIEKYFKDSSKNKEPIDIDRYYPAESRSIGQVLIEEEMSVSTPLFYIGYKDIDLDLKGRKLLEKEVELRLLLDILFGKSSELFESLYDKGLIDDSFGGEYSGDLNYGHTIIGGESKDPKEVLKITNNYIEKKIKEGLNKEDFQRIKKKQIGENLSYFNSIEFIGSSFISYFFKDINFIEYIDVLKETSFEKVEERLKNHFLKERQVLSIIKGS</sequence>
<dbReference type="Pfam" id="PF05193">
    <property type="entry name" value="Peptidase_M16_C"/>
    <property type="match status" value="1"/>
</dbReference>
<feature type="domain" description="Peptidase M16 C-terminal" evidence="2">
    <location>
        <begin position="183"/>
        <end position="365"/>
    </location>
</feature>
<feature type="domain" description="Peptidase M16 N-terminal" evidence="1">
    <location>
        <begin position="65"/>
        <end position="177"/>
    </location>
</feature>
<keyword evidence="4" id="KW-1185">Reference proteome</keyword>
<evidence type="ECO:0000259" key="2">
    <source>
        <dbReference type="Pfam" id="PF05193"/>
    </source>
</evidence>
<accession>A0ABS6G525</accession>